<gene>
    <name evidence="2" type="ORF">N7532_004602</name>
</gene>
<feature type="compositionally biased region" description="Low complexity" evidence="1">
    <location>
        <begin position="145"/>
        <end position="154"/>
    </location>
</feature>
<protein>
    <submittedName>
        <fullName evidence="2">Uncharacterized protein</fullName>
    </submittedName>
</protein>
<dbReference type="Proteomes" id="UP001149074">
    <property type="component" value="Unassembled WGS sequence"/>
</dbReference>
<name>A0A9W9FPS5_9EURO</name>
<dbReference type="GeneID" id="81356075"/>
<evidence type="ECO:0000313" key="2">
    <source>
        <dbReference type="EMBL" id="KAJ5104073.1"/>
    </source>
</evidence>
<feature type="compositionally biased region" description="Polar residues" evidence="1">
    <location>
        <begin position="210"/>
        <end position="220"/>
    </location>
</feature>
<feature type="region of interest" description="Disordered" evidence="1">
    <location>
        <begin position="317"/>
        <end position="480"/>
    </location>
</feature>
<organism evidence="2 3">
    <name type="scientific">Penicillium argentinense</name>
    <dbReference type="NCBI Taxonomy" id="1131581"/>
    <lineage>
        <taxon>Eukaryota</taxon>
        <taxon>Fungi</taxon>
        <taxon>Dikarya</taxon>
        <taxon>Ascomycota</taxon>
        <taxon>Pezizomycotina</taxon>
        <taxon>Eurotiomycetes</taxon>
        <taxon>Eurotiomycetidae</taxon>
        <taxon>Eurotiales</taxon>
        <taxon>Aspergillaceae</taxon>
        <taxon>Penicillium</taxon>
    </lineage>
</organism>
<feature type="compositionally biased region" description="Pro residues" evidence="1">
    <location>
        <begin position="1"/>
        <end position="10"/>
    </location>
</feature>
<reference evidence="2" key="1">
    <citation type="submission" date="2022-11" db="EMBL/GenBank/DDBJ databases">
        <authorList>
            <person name="Petersen C."/>
        </authorList>
    </citation>
    <scope>NUCLEOTIDE SEQUENCE</scope>
    <source>
        <strain evidence="2">IBT 30761</strain>
    </source>
</reference>
<feature type="compositionally biased region" description="Polar residues" evidence="1">
    <location>
        <begin position="30"/>
        <end position="39"/>
    </location>
</feature>
<dbReference type="EMBL" id="JAPQKI010000004">
    <property type="protein sequence ID" value="KAJ5104073.1"/>
    <property type="molecule type" value="Genomic_DNA"/>
</dbReference>
<feature type="compositionally biased region" description="Low complexity" evidence="1">
    <location>
        <begin position="54"/>
        <end position="64"/>
    </location>
</feature>
<feature type="compositionally biased region" description="Low complexity" evidence="1">
    <location>
        <begin position="11"/>
        <end position="20"/>
    </location>
</feature>
<evidence type="ECO:0000313" key="3">
    <source>
        <dbReference type="Proteomes" id="UP001149074"/>
    </source>
</evidence>
<dbReference type="AlphaFoldDB" id="A0A9W9FPS5"/>
<feature type="compositionally biased region" description="Polar residues" evidence="1">
    <location>
        <begin position="369"/>
        <end position="378"/>
    </location>
</feature>
<keyword evidence="3" id="KW-1185">Reference proteome</keyword>
<sequence length="480" mass="51793">MASTPPPPSPSSLRTPAAPRYGGGYDQYSPYPTRSSARIANQKAARVAKKTPEPVSDCPSSPSKSRSKNGKVDVGAAAPSSSARQPVRNRGVASKQKAPADVPTFTFDDYDLLSHSSPRSRSRPTVSQAALPTPAKTPSKRKLPSSDFSSASRSLFPMQSPARRKKRAPLSLDSFESTAPAEIQIYTDSRDRVPKSITGMDTPFNKKANQHNSGAGSNSRTPKRSRRGGHGGMETESSEPVVNDQHADNHDTDIELDESMDVDAMPRANEKQDSIARAGGMTMIFRGKKIFNDFDDELSDDGEDLGLFASRPDLLQDADFSSVKPLTRNSIKPRRLFAEAKPQPQLPIEEEATDDECHPEAESEALPEGSQSPFTPQSPEFPRAPDGTRNLRSAAGHGSALDATPTASASKSKSDTQRKTASPFFQWLRQKPSPDELTSTGSSPTKRGRRAGSPDARSTKKTRSTRATAQSEAVEEDSLS</sequence>
<proteinExistence type="predicted"/>
<dbReference type="OrthoDB" id="5398515at2759"/>
<reference evidence="2" key="2">
    <citation type="journal article" date="2023" name="IMA Fungus">
        <title>Comparative genomic study of the Penicillium genus elucidates a diverse pangenome and 15 lateral gene transfer events.</title>
        <authorList>
            <person name="Petersen C."/>
            <person name="Sorensen T."/>
            <person name="Nielsen M.R."/>
            <person name="Sondergaard T.E."/>
            <person name="Sorensen J.L."/>
            <person name="Fitzpatrick D.A."/>
            <person name="Frisvad J.C."/>
            <person name="Nielsen K.L."/>
        </authorList>
    </citation>
    <scope>NUCLEOTIDE SEQUENCE</scope>
    <source>
        <strain evidence="2">IBT 30761</strain>
    </source>
</reference>
<comment type="caution">
    <text evidence="2">The sequence shown here is derived from an EMBL/GenBank/DDBJ whole genome shotgun (WGS) entry which is preliminary data.</text>
</comment>
<accession>A0A9W9FPS5</accession>
<dbReference type="RefSeq" id="XP_056477453.1">
    <property type="nucleotide sequence ID" value="XM_056617096.1"/>
</dbReference>
<feature type="compositionally biased region" description="Polar residues" evidence="1">
    <location>
        <begin position="436"/>
        <end position="445"/>
    </location>
</feature>
<feature type="region of interest" description="Disordered" evidence="1">
    <location>
        <begin position="1"/>
        <end position="279"/>
    </location>
</feature>
<evidence type="ECO:0000256" key="1">
    <source>
        <dbReference type="SAM" id="MobiDB-lite"/>
    </source>
</evidence>